<evidence type="ECO:0000313" key="1">
    <source>
        <dbReference type="EMBL" id="ERK39013.1"/>
    </source>
</evidence>
<dbReference type="PATRIC" id="fig|1115809.3.peg.1828"/>
<keyword evidence="2" id="KW-1185">Reference proteome</keyword>
<dbReference type="Proteomes" id="UP000016648">
    <property type="component" value="Unassembled WGS sequence"/>
</dbReference>
<reference evidence="1 2" key="1">
    <citation type="submission" date="2013-08" db="EMBL/GenBank/DDBJ databases">
        <authorList>
            <person name="Durkin A.S."/>
            <person name="Haft D.R."/>
            <person name="McCorrison J."/>
            <person name="Torralba M."/>
            <person name="Gillis M."/>
            <person name="Haft D.H."/>
            <person name="Methe B."/>
            <person name="Sutton G."/>
            <person name="Nelson K.E."/>
        </authorList>
    </citation>
    <scope>NUCLEOTIDE SEQUENCE [LARGE SCALE GENOMIC DNA]</scope>
    <source>
        <strain evidence="1 2">F0067</strain>
    </source>
</reference>
<dbReference type="AlphaFoldDB" id="U2QCI9"/>
<gene>
    <name evidence="1" type="ORF">HMPREF9135_0816</name>
</gene>
<accession>U2QCI9</accession>
<protein>
    <submittedName>
        <fullName evidence="1">Uncharacterized protein</fullName>
    </submittedName>
</protein>
<name>U2QCI9_9BACT</name>
<sequence length="41" mass="4937">MGLWIANVVKISETCADCRGFFAQRKRRFRTVKERRKLNNH</sequence>
<evidence type="ECO:0000313" key="2">
    <source>
        <dbReference type="Proteomes" id="UP000016648"/>
    </source>
</evidence>
<dbReference type="EMBL" id="AWEY01000032">
    <property type="protein sequence ID" value="ERK39013.1"/>
    <property type="molecule type" value="Genomic_DNA"/>
</dbReference>
<proteinExistence type="predicted"/>
<comment type="caution">
    <text evidence="1">The sequence shown here is derived from an EMBL/GenBank/DDBJ whole genome shotgun (WGS) entry which is preliminary data.</text>
</comment>
<organism evidence="1 2">
    <name type="scientific">Segatella baroniae F0067</name>
    <dbReference type="NCBI Taxonomy" id="1115809"/>
    <lineage>
        <taxon>Bacteria</taxon>
        <taxon>Pseudomonadati</taxon>
        <taxon>Bacteroidota</taxon>
        <taxon>Bacteroidia</taxon>
        <taxon>Bacteroidales</taxon>
        <taxon>Prevotellaceae</taxon>
        <taxon>Segatella</taxon>
    </lineage>
</organism>